<evidence type="ECO:0000313" key="4">
    <source>
        <dbReference type="Proteomes" id="UP000198778"/>
    </source>
</evidence>
<dbReference type="PROSITE" id="PS50801">
    <property type="entry name" value="STAS"/>
    <property type="match status" value="1"/>
</dbReference>
<dbReference type="NCBIfam" id="TIGR00229">
    <property type="entry name" value="sensory_box"/>
    <property type="match status" value="1"/>
</dbReference>
<dbReference type="Gene3D" id="3.30.450.20">
    <property type="entry name" value="PAS domain"/>
    <property type="match status" value="1"/>
</dbReference>
<dbReference type="SUPFAM" id="SSF55785">
    <property type="entry name" value="PYP-like sensor domain (PAS domain)"/>
    <property type="match status" value="1"/>
</dbReference>
<evidence type="ECO:0000313" key="3">
    <source>
        <dbReference type="EMBL" id="SDO18857.1"/>
    </source>
</evidence>
<dbReference type="InterPro" id="IPR051932">
    <property type="entry name" value="Bact_StressResp_Reg"/>
</dbReference>
<accession>A0A1H0HIB6</accession>
<dbReference type="PANTHER" id="PTHR33745">
    <property type="entry name" value="RSBT ANTAGONIST PROTEIN RSBS-RELATED"/>
    <property type="match status" value="1"/>
</dbReference>
<dbReference type="InterPro" id="IPR036513">
    <property type="entry name" value="STAS_dom_sf"/>
</dbReference>
<gene>
    <name evidence="3" type="ORF">SAMN04488053_108113</name>
</gene>
<dbReference type="InterPro" id="IPR002645">
    <property type="entry name" value="STAS_dom"/>
</dbReference>
<dbReference type="RefSeq" id="WP_090843337.1">
    <property type="nucleotide sequence ID" value="NZ_FNIL01000008.1"/>
</dbReference>
<dbReference type="Pfam" id="PF00989">
    <property type="entry name" value="PAS"/>
    <property type="match status" value="1"/>
</dbReference>
<evidence type="ECO:0000259" key="2">
    <source>
        <dbReference type="PROSITE" id="PS50801"/>
    </source>
</evidence>
<dbReference type="SUPFAM" id="SSF52091">
    <property type="entry name" value="SpoIIaa-like"/>
    <property type="match status" value="1"/>
</dbReference>
<reference evidence="4" key="1">
    <citation type="submission" date="2016-10" db="EMBL/GenBank/DDBJ databases">
        <authorList>
            <person name="Varghese N."/>
            <person name="Submissions S."/>
        </authorList>
    </citation>
    <scope>NUCLEOTIDE SEQUENCE [LARGE SCALE GENOMIC DNA]</scope>
    <source>
        <strain evidence="4">CGMCC 1.10369</strain>
    </source>
</reference>
<dbReference type="STRING" id="745820.SAMN04488053_108113"/>
<protein>
    <submittedName>
        <fullName evidence="3">PAS domain S-box-containing protein</fullName>
    </submittedName>
</protein>
<evidence type="ECO:0000259" key="1">
    <source>
        <dbReference type="PROSITE" id="PS50112"/>
    </source>
</evidence>
<dbReference type="OrthoDB" id="2842384at2"/>
<dbReference type="Proteomes" id="UP000198778">
    <property type="component" value="Unassembled WGS sequence"/>
</dbReference>
<dbReference type="AlphaFoldDB" id="A0A1H0HIB6"/>
<dbReference type="InterPro" id="IPR013767">
    <property type="entry name" value="PAS_fold"/>
</dbReference>
<organism evidence="3 4">
    <name type="scientific">Alkalicoccus daliensis</name>
    <dbReference type="NCBI Taxonomy" id="745820"/>
    <lineage>
        <taxon>Bacteria</taxon>
        <taxon>Bacillati</taxon>
        <taxon>Bacillota</taxon>
        <taxon>Bacilli</taxon>
        <taxon>Bacillales</taxon>
        <taxon>Bacillaceae</taxon>
        <taxon>Alkalicoccus</taxon>
    </lineage>
</organism>
<dbReference type="InterPro" id="IPR000014">
    <property type="entry name" value="PAS"/>
</dbReference>
<dbReference type="PROSITE" id="PS50112">
    <property type="entry name" value="PAS"/>
    <property type="match status" value="1"/>
</dbReference>
<feature type="domain" description="PAS" evidence="1">
    <location>
        <begin position="1"/>
        <end position="45"/>
    </location>
</feature>
<dbReference type="CDD" id="cd00130">
    <property type="entry name" value="PAS"/>
    <property type="match status" value="1"/>
</dbReference>
<dbReference type="InterPro" id="IPR035965">
    <property type="entry name" value="PAS-like_dom_sf"/>
</dbReference>
<dbReference type="Gene3D" id="3.30.750.24">
    <property type="entry name" value="STAS domain"/>
    <property type="match status" value="1"/>
</dbReference>
<sequence>MYKAALELIDESILITDSKLIIQYINTCYENTFKLEREEVVGKHLHDVFSHLKDNQKVLSRTLEIGGNSKFKNVPLSWKGKDYILDIDTRLEHDAEGEVEHIVTRLRDITEQVMERKEMVEVINNLTVNIIRLNDTTGVLPLQPISYESQYEQLIHETTQQSLQLKLEVLIIDLSSISKVDDRFVSIISNSFQALTLLGIRVVFSGVHPNLAKGLQPFIREMKNYPSYSNLRAALKSL</sequence>
<feature type="domain" description="STAS" evidence="2">
    <location>
        <begin position="151"/>
        <end position="238"/>
    </location>
</feature>
<proteinExistence type="predicted"/>
<name>A0A1H0HIB6_9BACI</name>
<dbReference type="EMBL" id="FNIL01000008">
    <property type="protein sequence ID" value="SDO18857.1"/>
    <property type="molecule type" value="Genomic_DNA"/>
</dbReference>
<dbReference type="GO" id="GO:0006355">
    <property type="term" value="P:regulation of DNA-templated transcription"/>
    <property type="evidence" value="ECO:0007669"/>
    <property type="project" value="InterPro"/>
</dbReference>
<keyword evidence="4" id="KW-1185">Reference proteome</keyword>